<comment type="subcellular location">
    <subcellularLocation>
        <location evidence="1">Membrane</location>
    </subcellularLocation>
</comment>
<dbReference type="SUPFAM" id="SSF56601">
    <property type="entry name" value="beta-lactamase/transpeptidase-like"/>
    <property type="match status" value="1"/>
</dbReference>
<keyword evidence="2" id="KW-0472">Membrane</keyword>
<dbReference type="PANTHER" id="PTHR46825:SF11">
    <property type="entry name" value="PENICILLIN-BINDING PROTEIN 4"/>
    <property type="match status" value="1"/>
</dbReference>
<dbReference type="GO" id="GO:0016020">
    <property type="term" value="C:membrane"/>
    <property type="evidence" value="ECO:0007669"/>
    <property type="project" value="UniProtKB-SubCell"/>
</dbReference>
<evidence type="ECO:0000313" key="4">
    <source>
        <dbReference type="EMBL" id="NER13960.1"/>
    </source>
</evidence>
<dbReference type="AlphaFoldDB" id="A0A6P0UNC2"/>
<accession>A0A6P0UNC2</accession>
<evidence type="ECO:0000313" key="5">
    <source>
        <dbReference type="Proteomes" id="UP000468581"/>
    </source>
</evidence>
<feature type="domain" description="Beta-lactamase-related" evidence="3">
    <location>
        <begin position="53"/>
        <end position="280"/>
    </location>
</feature>
<protein>
    <submittedName>
        <fullName evidence="4">Serine hydrolase</fullName>
    </submittedName>
</protein>
<dbReference type="PROSITE" id="PS51257">
    <property type="entry name" value="PROKAR_LIPOPROTEIN"/>
    <property type="match status" value="1"/>
</dbReference>
<evidence type="ECO:0000256" key="2">
    <source>
        <dbReference type="ARBA" id="ARBA00023136"/>
    </source>
</evidence>
<dbReference type="InterPro" id="IPR050491">
    <property type="entry name" value="AmpC-like"/>
</dbReference>
<evidence type="ECO:0000256" key="1">
    <source>
        <dbReference type="ARBA" id="ARBA00004370"/>
    </source>
</evidence>
<name>A0A6P0UNC2_9FLAO</name>
<sequence>MKLSSINFIIAFFCLLQSCGQSPNKEVAHKEPNKLEELNNYIDELEKEGLYGSFLFMENDKILFEKSVGYANREKQIKSSKSTIYPYGSIVKDYTYTVTLLLASEGLFELEDPLGKFYENIPEDKKKITIAQLLQHRSGLLTYHDNIPELRKKYKGIPADLYPGTKEEALGYIFSQKLKFTPGTDQSYSNSGYTLLAYLIEGISGKKFDEVVREKILLPAKTTTADFYQSPLWKSEDVAVGYGRSSYGKENSAYYWPRNPNQLIGNGGMAGTLYDLYKGLKYMMSLEETNKEFSRLSKKYKYIEDLPDDIVGSSGGGNLGNVMVLFGIKSKGQYLLFASNNDDDGSEDVLMLRKVTLLGFDFDIASLAPEEFKKNGGEEESEFTRLDKDSAGSKWDLPKKVKYERIAAFFDLLSNQLDIESFEKQHCSPQFSKKLKKNYEKWPKLKSLKYRIESYGREMELSLKDTINRKQYIFEVKLEGDAQSKFKSIQLKQ</sequence>
<dbReference type="InterPro" id="IPR012338">
    <property type="entry name" value="Beta-lactam/transpept-like"/>
</dbReference>
<dbReference type="EMBL" id="JAABOO010000002">
    <property type="protein sequence ID" value="NER13960.1"/>
    <property type="molecule type" value="Genomic_DNA"/>
</dbReference>
<comment type="caution">
    <text evidence="4">The sequence shown here is derived from an EMBL/GenBank/DDBJ whole genome shotgun (WGS) entry which is preliminary data.</text>
</comment>
<dbReference type="InterPro" id="IPR001466">
    <property type="entry name" value="Beta-lactam-related"/>
</dbReference>
<dbReference type="Proteomes" id="UP000468581">
    <property type="component" value="Unassembled WGS sequence"/>
</dbReference>
<dbReference type="PANTHER" id="PTHR46825">
    <property type="entry name" value="D-ALANYL-D-ALANINE-CARBOXYPEPTIDASE/ENDOPEPTIDASE AMPH"/>
    <property type="match status" value="1"/>
</dbReference>
<keyword evidence="5" id="KW-1185">Reference proteome</keyword>
<dbReference type="RefSeq" id="WP_163607217.1">
    <property type="nucleotide sequence ID" value="NZ_JAABOO010000002.1"/>
</dbReference>
<dbReference type="Pfam" id="PF00144">
    <property type="entry name" value="Beta-lactamase"/>
    <property type="match status" value="1"/>
</dbReference>
<keyword evidence="4" id="KW-0378">Hydrolase</keyword>
<evidence type="ECO:0000259" key="3">
    <source>
        <dbReference type="Pfam" id="PF00144"/>
    </source>
</evidence>
<dbReference type="Gene3D" id="3.40.710.10">
    <property type="entry name" value="DD-peptidase/beta-lactamase superfamily"/>
    <property type="match status" value="1"/>
</dbReference>
<organism evidence="4 5">
    <name type="scientific">Leptobacterium flavescens</name>
    <dbReference type="NCBI Taxonomy" id="472055"/>
    <lineage>
        <taxon>Bacteria</taxon>
        <taxon>Pseudomonadati</taxon>
        <taxon>Bacteroidota</taxon>
        <taxon>Flavobacteriia</taxon>
        <taxon>Flavobacteriales</taxon>
        <taxon>Flavobacteriaceae</taxon>
        <taxon>Leptobacterium</taxon>
    </lineage>
</organism>
<proteinExistence type="predicted"/>
<gene>
    <name evidence="4" type="ORF">GWK08_10950</name>
</gene>
<dbReference type="GO" id="GO:0016787">
    <property type="term" value="F:hydrolase activity"/>
    <property type="evidence" value="ECO:0007669"/>
    <property type="project" value="UniProtKB-KW"/>
</dbReference>
<reference evidence="4 5" key="1">
    <citation type="submission" date="2020-01" db="EMBL/GenBank/DDBJ databases">
        <title>Leptobacterium flavescens.</title>
        <authorList>
            <person name="Wang G."/>
        </authorList>
    </citation>
    <scope>NUCLEOTIDE SEQUENCE [LARGE SCALE GENOMIC DNA]</scope>
    <source>
        <strain evidence="4 5">KCTC 22160</strain>
    </source>
</reference>